<protein>
    <recommendedName>
        <fullName evidence="9">Thiamine-phosphate synthase</fullName>
        <shortName evidence="9">TP synthase</shortName>
        <shortName evidence="9">TPS</shortName>
        <ecNumber evidence="9">2.5.1.3</ecNumber>
    </recommendedName>
    <alternativeName>
        <fullName evidence="9">Thiamine-phosphate pyrophosphorylase</fullName>
        <shortName evidence="9">TMP pyrophosphorylase</shortName>
        <shortName evidence="9">TMP-PPase</shortName>
    </alternativeName>
</protein>
<comment type="pathway">
    <text evidence="1 9 11">Cofactor biosynthesis; thiamine diphosphate biosynthesis; thiamine phosphate from 4-amino-2-methyl-5-diphosphomethylpyrimidine and 4-methyl-5-(2-phosphoethyl)-thiazole: step 1/1.</text>
</comment>
<evidence type="ECO:0000256" key="1">
    <source>
        <dbReference type="ARBA" id="ARBA00005165"/>
    </source>
</evidence>
<dbReference type="InterPro" id="IPR036206">
    <property type="entry name" value="ThiamineP_synth_sf"/>
</dbReference>
<comment type="catalytic activity">
    <reaction evidence="6 9 10">
        <text>4-methyl-5-(2-phosphooxyethyl)-thiazole + 4-amino-2-methyl-5-(diphosphooxymethyl)pyrimidine + H(+) = thiamine phosphate + diphosphate</text>
        <dbReference type="Rhea" id="RHEA:22328"/>
        <dbReference type="ChEBI" id="CHEBI:15378"/>
        <dbReference type="ChEBI" id="CHEBI:33019"/>
        <dbReference type="ChEBI" id="CHEBI:37575"/>
        <dbReference type="ChEBI" id="CHEBI:57841"/>
        <dbReference type="ChEBI" id="CHEBI:58296"/>
        <dbReference type="EC" id="2.5.1.3"/>
    </reaction>
</comment>
<feature type="binding site" evidence="9">
    <location>
        <position position="140"/>
    </location>
    <ligand>
        <name>4-amino-2-methyl-5-(diphosphooxymethyl)pyrimidine</name>
        <dbReference type="ChEBI" id="CHEBI:57841"/>
    </ligand>
</feature>
<dbReference type="GO" id="GO:0004789">
    <property type="term" value="F:thiamine-phosphate diphosphorylase activity"/>
    <property type="evidence" value="ECO:0007669"/>
    <property type="project" value="UniProtKB-EC"/>
</dbReference>
<feature type="binding site" evidence="9">
    <location>
        <position position="92"/>
    </location>
    <ligand>
        <name>Mg(2+)</name>
        <dbReference type="ChEBI" id="CHEBI:18420"/>
    </ligand>
</feature>
<dbReference type="EMBL" id="JACOPS010000001">
    <property type="protein sequence ID" value="MBC5727372.1"/>
    <property type="molecule type" value="Genomic_DNA"/>
</dbReference>
<dbReference type="SUPFAM" id="SSF51391">
    <property type="entry name" value="Thiamin phosphate synthase"/>
    <property type="match status" value="1"/>
</dbReference>
<feature type="domain" description="Thiamine phosphate synthase/TenI" evidence="12">
    <location>
        <begin position="10"/>
        <end position="190"/>
    </location>
</feature>
<dbReference type="HAMAP" id="MF_00097">
    <property type="entry name" value="TMP_synthase"/>
    <property type="match status" value="1"/>
</dbReference>
<evidence type="ECO:0000256" key="11">
    <source>
        <dbReference type="RuleBase" id="RU004253"/>
    </source>
</evidence>
<evidence type="ECO:0000256" key="8">
    <source>
        <dbReference type="ARBA" id="ARBA00047883"/>
    </source>
</evidence>
<dbReference type="PANTHER" id="PTHR20857:SF23">
    <property type="entry name" value="THIAMINE BIOSYNTHETIC BIFUNCTIONAL ENZYME"/>
    <property type="match status" value="1"/>
</dbReference>
<comment type="catalytic activity">
    <reaction evidence="7 9 10">
        <text>2-(2-carboxy-4-methylthiazol-5-yl)ethyl phosphate + 4-amino-2-methyl-5-(diphosphooxymethyl)pyrimidine + 2 H(+) = thiamine phosphate + CO2 + diphosphate</text>
        <dbReference type="Rhea" id="RHEA:47848"/>
        <dbReference type="ChEBI" id="CHEBI:15378"/>
        <dbReference type="ChEBI" id="CHEBI:16526"/>
        <dbReference type="ChEBI" id="CHEBI:33019"/>
        <dbReference type="ChEBI" id="CHEBI:37575"/>
        <dbReference type="ChEBI" id="CHEBI:57841"/>
        <dbReference type="ChEBI" id="CHEBI:62890"/>
        <dbReference type="EC" id="2.5.1.3"/>
    </reaction>
</comment>
<comment type="catalytic activity">
    <reaction evidence="8 9 10">
        <text>2-[(2R,5Z)-2-carboxy-4-methylthiazol-5(2H)-ylidene]ethyl phosphate + 4-amino-2-methyl-5-(diphosphooxymethyl)pyrimidine + 2 H(+) = thiamine phosphate + CO2 + diphosphate</text>
        <dbReference type="Rhea" id="RHEA:47844"/>
        <dbReference type="ChEBI" id="CHEBI:15378"/>
        <dbReference type="ChEBI" id="CHEBI:16526"/>
        <dbReference type="ChEBI" id="CHEBI:33019"/>
        <dbReference type="ChEBI" id="CHEBI:37575"/>
        <dbReference type="ChEBI" id="CHEBI:57841"/>
        <dbReference type="ChEBI" id="CHEBI:62899"/>
        <dbReference type="EC" id="2.5.1.3"/>
    </reaction>
</comment>
<dbReference type="InterPro" id="IPR013785">
    <property type="entry name" value="Aldolase_TIM"/>
</dbReference>
<dbReference type="RefSeq" id="WP_186934699.1">
    <property type="nucleotide sequence ID" value="NZ_JACOPS010000001.1"/>
</dbReference>
<keyword evidence="4 9" id="KW-0460">Magnesium</keyword>
<evidence type="ECO:0000256" key="7">
    <source>
        <dbReference type="ARBA" id="ARBA00047851"/>
    </source>
</evidence>
<name>A0ABR7HIQ6_9FIRM</name>
<reference evidence="13 14" key="1">
    <citation type="submission" date="2020-08" db="EMBL/GenBank/DDBJ databases">
        <title>Genome public.</title>
        <authorList>
            <person name="Liu C."/>
            <person name="Sun Q."/>
        </authorList>
    </citation>
    <scope>NUCLEOTIDE SEQUENCE [LARGE SCALE GENOMIC DNA]</scope>
    <source>
        <strain evidence="13 14">NSJ-71</strain>
    </source>
</reference>
<dbReference type="Pfam" id="PF02581">
    <property type="entry name" value="TMP-TENI"/>
    <property type="match status" value="1"/>
</dbReference>
<comment type="cofactor">
    <cofactor evidence="9">
        <name>Mg(2+)</name>
        <dbReference type="ChEBI" id="CHEBI:18420"/>
    </cofactor>
    <text evidence="9">Binds 1 Mg(2+) ion per subunit.</text>
</comment>
<evidence type="ECO:0000256" key="3">
    <source>
        <dbReference type="ARBA" id="ARBA00022723"/>
    </source>
</evidence>
<dbReference type="InterPro" id="IPR034291">
    <property type="entry name" value="TMP_synthase"/>
</dbReference>
<proteinExistence type="inferred from homology"/>
<comment type="function">
    <text evidence="9">Condenses 4-methyl-5-(beta-hydroxyethyl)thiazole monophosphate (THZ-P) and 2-methyl-4-amino-5-hydroxymethyl pyrimidine pyrophosphate (HMP-PP) to form thiamine monophosphate (TMP).</text>
</comment>
<feature type="binding site" evidence="9">
    <location>
        <begin position="40"/>
        <end position="44"/>
    </location>
    <ligand>
        <name>4-amino-2-methyl-5-(diphosphooxymethyl)pyrimidine</name>
        <dbReference type="ChEBI" id="CHEBI:57841"/>
    </ligand>
</feature>
<dbReference type="Proteomes" id="UP000636755">
    <property type="component" value="Unassembled WGS sequence"/>
</dbReference>
<organism evidence="13 14">
    <name type="scientific">Ruminococcus intestinalis</name>
    <dbReference type="NCBI Taxonomy" id="2763066"/>
    <lineage>
        <taxon>Bacteria</taxon>
        <taxon>Bacillati</taxon>
        <taxon>Bacillota</taxon>
        <taxon>Clostridia</taxon>
        <taxon>Eubacteriales</taxon>
        <taxon>Oscillospiraceae</taxon>
        <taxon>Ruminococcus</taxon>
    </lineage>
</organism>
<evidence type="ECO:0000313" key="13">
    <source>
        <dbReference type="EMBL" id="MBC5727372.1"/>
    </source>
</evidence>
<comment type="caution">
    <text evidence="13">The sequence shown here is derived from an EMBL/GenBank/DDBJ whole genome shotgun (WGS) entry which is preliminary data.</text>
</comment>
<gene>
    <name evidence="9 13" type="primary">thiE</name>
    <name evidence="13" type="ORF">H8R91_02265</name>
</gene>
<evidence type="ECO:0000256" key="4">
    <source>
        <dbReference type="ARBA" id="ARBA00022842"/>
    </source>
</evidence>
<dbReference type="Gene3D" id="3.20.20.70">
    <property type="entry name" value="Aldolase class I"/>
    <property type="match status" value="1"/>
</dbReference>
<evidence type="ECO:0000256" key="10">
    <source>
        <dbReference type="RuleBase" id="RU003826"/>
    </source>
</evidence>
<feature type="binding site" evidence="9">
    <location>
        <begin position="187"/>
        <end position="188"/>
    </location>
    <ligand>
        <name>2-[(2R,5Z)-2-carboxy-4-methylthiazol-5(2H)-ylidene]ethyl phosphate</name>
        <dbReference type="ChEBI" id="CHEBI:62899"/>
    </ligand>
</feature>
<dbReference type="NCBIfam" id="TIGR00693">
    <property type="entry name" value="thiE"/>
    <property type="match status" value="1"/>
</dbReference>
<evidence type="ECO:0000313" key="14">
    <source>
        <dbReference type="Proteomes" id="UP000636755"/>
    </source>
</evidence>
<dbReference type="CDD" id="cd00564">
    <property type="entry name" value="TMP_TenI"/>
    <property type="match status" value="1"/>
</dbReference>
<keyword evidence="5 9" id="KW-0784">Thiamine biosynthesis</keyword>
<keyword evidence="14" id="KW-1185">Reference proteome</keyword>
<keyword evidence="2 9" id="KW-0808">Transferase</keyword>
<dbReference type="InterPro" id="IPR022998">
    <property type="entry name" value="ThiamineP_synth_TenI"/>
</dbReference>
<dbReference type="EC" id="2.5.1.3" evidence="9"/>
<feature type="binding site" evidence="9">
    <location>
        <position position="73"/>
    </location>
    <ligand>
        <name>Mg(2+)</name>
        <dbReference type="ChEBI" id="CHEBI:18420"/>
    </ligand>
</feature>
<feature type="binding site" evidence="9">
    <location>
        <position position="72"/>
    </location>
    <ligand>
        <name>4-amino-2-methyl-5-(diphosphooxymethyl)pyrimidine</name>
        <dbReference type="ChEBI" id="CHEBI:57841"/>
    </ligand>
</feature>
<evidence type="ECO:0000256" key="5">
    <source>
        <dbReference type="ARBA" id="ARBA00022977"/>
    </source>
</evidence>
<dbReference type="PANTHER" id="PTHR20857">
    <property type="entry name" value="THIAMINE-PHOSPHATE PYROPHOSPHORYLASE"/>
    <property type="match status" value="1"/>
</dbReference>
<feature type="binding site" evidence="9">
    <location>
        <position position="167"/>
    </location>
    <ligand>
        <name>2-[(2R,5Z)-2-carboxy-4-methylthiazol-5(2H)-ylidene]ethyl phosphate</name>
        <dbReference type="ChEBI" id="CHEBI:62899"/>
    </ligand>
</feature>
<evidence type="ECO:0000256" key="6">
    <source>
        <dbReference type="ARBA" id="ARBA00047334"/>
    </source>
</evidence>
<keyword evidence="3 9" id="KW-0479">Metal-binding</keyword>
<sequence>MKFDKNMLALYAITDRKCIGDRGLEYSVEQALSGGATMIQLRDKEVDFDTLCKEADSLLKICQKYSAPLIINDNADVVIKTGADGVHLGQNDMELAKAREILGKDKIIGGSARTIELAKKAEQSGADYIGSGAVFGTLTKADAKYLGTENLKKICGAVGIPVVAIGGVSADNIPQLENCGISGVAVVSAIFGADNICSAAQKLRKLADSVIYGG</sequence>
<comment type="similarity">
    <text evidence="9 10">Belongs to the thiamine-phosphate synthase family.</text>
</comment>
<feature type="binding site" evidence="9">
    <location>
        <begin position="137"/>
        <end position="139"/>
    </location>
    <ligand>
        <name>2-[(2R,5Z)-2-carboxy-4-methylthiazol-5(2H)-ylidene]ethyl phosphate</name>
        <dbReference type="ChEBI" id="CHEBI:62899"/>
    </ligand>
</feature>
<evidence type="ECO:0000256" key="2">
    <source>
        <dbReference type="ARBA" id="ARBA00022679"/>
    </source>
</evidence>
<evidence type="ECO:0000259" key="12">
    <source>
        <dbReference type="Pfam" id="PF02581"/>
    </source>
</evidence>
<evidence type="ECO:0000256" key="9">
    <source>
        <dbReference type="HAMAP-Rule" id="MF_00097"/>
    </source>
</evidence>
<feature type="binding site" evidence="9">
    <location>
        <position position="111"/>
    </location>
    <ligand>
        <name>4-amino-2-methyl-5-(diphosphooxymethyl)pyrimidine</name>
        <dbReference type="ChEBI" id="CHEBI:57841"/>
    </ligand>
</feature>
<accession>A0ABR7HIQ6</accession>